<dbReference type="Proteomes" id="UP001279734">
    <property type="component" value="Unassembled WGS sequence"/>
</dbReference>
<evidence type="ECO:0000313" key="1">
    <source>
        <dbReference type="EMBL" id="GMH15639.1"/>
    </source>
</evidence>
<protein>
    <submittedName>
        <fullName evidence="1">Uncharacterized protein</fullName>
    </submittedName>
</protein>
<comment type="caution">
    <text evidence="1">The sequence shown here is derived from an EMBL/GenBank/DDBJ whole genome shotgun (WGS) entry which is preliminary data.</text>
</comment>
<gene>
    <name evidence="1" type="ORF">Nepgr_017480</name>
</gene>
<sequence length="95" mass="10793">MDEQSLLCRDAVQVILWLKILQYTELQSDPLGLAQKSAMRNSFMHLSKLNMSPNRCGKAEVVQLNMSPNRCGKAEVLKSVRGAKEFSRLSSRWSH</sequence>
<keyword evidence="2" id="KW-1185">Reference proteome</keyword>
<dbReference type="EMBL" id="BSYO01000015">
    <property type="protein sequence ID" value="GMH15639.1"/>
    <property type="molecule type" value="Genomic_DNA"/>
</dbReference>
<organism evidence="1 2">
    <name type="scientific">Nepenthes gracilis</name>
    <name type="common">Slender pitcher plant</name>
    <dbReference type="NCBI Taxonomy" id="150966"/>
    <lineage>
        <taxon>Eukaryota</taxon>
        <taxon>Viridiplantae</taxon>
        <taxon>Streptophyta</taxon>
        <taxon>Embryophyta</taxon>
        <taxon>Tracheophyta</taxon>
        <taxon>Spermatophyta</taxon>
        <taxon>Magnoliopsida</taxon>
        <taxon>eudicotyledons</taxon>
        <taxon>Gunneridae</taxon>
        <taxon>Pentapetalae</taxon>
        <taxon>Caryophyllales</taxon>
        <taxon>Nepenthaceae</taxon>
        <taxon>Nepenthes</taxon>
    </lineage>
</organism>
<evidence type="ECO:0000313" key="2">
    <source>
        <dbReference type="Proteomes" id="UP001279734"/>
    </source>
</evidence>
<name>A0AAD3SRQ1_NEPGR</name>
<accession>A0AAD3SRQ1</accession>
<dbReference type="AlphaFoldDB" id="A0AAD3SRQ1"/>
<proteinExistence type="predicted"/>
<reference evidence="1" key="1">
    <citation type="submission" date="2023-05" db="EMBL/GenBank/DDBJ databases">
        <title>Nepenthes gracilis genome sequencing.</title>
        <authorList>
            <person name="Fukushima K."/>
        </authorList>
    </citation>
    <scope>NUCLEOTIDE SEQUENCE</scope>
    <source>
        <strain evidence="1">SING2019-196</strain>
    </source>
</reference>